<dbReference type="OrthoDB" id="2437656at2759"/>
<evidence type="ECO:0000313" key="2">
    <source>
        <dbReference type="Proteomes" id="UP000266673"/>
    </source>
</evidence>
<dbReference type="AlphaFoldDB" id="A0A397VNS7"/>
<dbReference type="EMBL" id="QKWP01000354">
    <property type="protein sequence ID" value="RIB21553.1"/>
    <property type="molecule type" value="Genomic_DNA"/>
</dbReference>
<keyword evidence="2" id="KW-1185">Reference proteome</keyword>
<comment type="caution">
    <text evidence="1">The sequence shown here is derived from an EMBL/GenBank/DDBJ whole genome shotgun (WGS) entry which is preliminary data.</text>
</comment>
<organism evidence="1 2">
    <name type="scientific">Gigaspora rosea</name>
    <dbReference type="NCBI Taxonomy" id="44941"/>
    <lineage>
        <taxon>Eukaryota</taxon>
        <taxon>Fungi</taxon>
        <taxon>Fungi incertae sedis</taxon>
        <taxon>Mucoromycota</taxon>
        <taxon>Glomeromycotina</taxon>
        <taxon>Glomeromycetes</taxon>
        <taxon>Diversisporales</taxon>
        <taxon>Gigasporaceae</taxon>
        <taxon>Gigaspora</taxon>
    </lineage>
</organism>
<proteinExistence type="predicted"/>
<dbReference type="Proteomes" id="UP000266673">
    <property type="component" value="Unassembled WGS sequence"/>
</dbReference>
<evidence type="ECO:0000313" key="1">
    <source>
        <dbReference type="EMBL" id="RIB21553.1"/>
    </source>
</evidence>
<gene>
    <name evidence="1" type="ORF">C2G38_2176288</name>
</gene>
<name>A0A397VNS7_9GLOM</name>
<sequence>MPGNMVKIIIDDIYNKRVPKPNNLRPGYDMEHVFNYRPQTDDYRYKKMGLYGVESEDLMKNHWNYSCFATKTEEAPLEPDKSYSLTSPKETTSSMQCSVSAPSIINTNRPGEGNTNKLFISSLFAKQINLLPSHLNLPKDTVLRLKDGTEITIV</sequence>
<protein>
    <submittedName>
        <fullName evidence="1">Uncharacterized protein</fullName>
    </submittedName>
</protein>
<accession>A0A397VNS7</accession>
<reference evidence="1 2" key="1">
    <citation type="submission" date="2018-06" db="EMBL/GenBank/DDBJ databases">
        <title>Comparative genomics reveals the genomic features of Rhizophagus irregularis, R. cerebriforme, R. diaphanum and Gigaspora rosea, and their symbiotic lifestyle signature.</title>
        <authorList>
            <person name="Morin E."/>
            <person name="San Clemente H."/>
            <person name="Chen E.C.H."/>
            <person name="De La Providencia I."/>
            <person name="Hainaut M."/>
            <person name="Kuo A."/>
            <person name="Kohler A."/>
            <person name="Murat C."/>
            <person name="Tang N."/>
            <person name="Roy S."/>
            <person name="Loubradou J."/>
            <person name="Henrissat B."/>
            <person name="Grigoriev I.V."/>
            <person name="Corradi N."/>
            <person name="Roux C."/>
            <person name="Martin F.M."/>
        </authorList>
    </citation>
    <scope>NUCLEOTIDE SEQUENCE [LARGE SCALE GENOMIC DNA]</scope>
    <source>
        <strain evidence="1 2">DAOM 194757</strain>
    </source>
</reference>